<gene>
    <name evidence="1" type="ORF">C8E99_2345</name>
</gene>
<evidence type="ECO:0000313" key="1">
    <source>
        <dbReference type="EMBL" id="REE04509.1"/>
    </source>
</evidence>
<sequence>MERAEPTTSQPPALVVDAANVVGSRPDGWWTDRKGATLTLRNHLAVLAREGLAWPYAGPNGPRVSPHIVLVAEGQARGLDSADGVEVVDAAGEGDDEIVDTVRRLLAEAPARPVVVATADRELRSRVQALGAAVMSARAVRHPAE</sequence>
<evidence type="ECO:0000313" key="2">
    <source>
        <dbReference type="Proteomes" id="UP000256727"/>
    </source>
</evidence>
<protein>
    <recommendedName>
        <fullName evidence="3">YacP-like NYN domain-containing protein</fullName>
    </recommendedName>
</protein>
<dbReference type="AlphaFoldDB" id="A0A3D9LDK3"/>
<evidence type="ECO:0008006" key="3">
    <source>
        <dbReference type="Google" id="ProtNLM"/>
    </source>
</evidence>
<dbReference type="RefSeq" id="WP_115932430.1">
    <property type="nucleotide sequence ID" value="NZ_QREH01000001.1"/>
</dbReference>
<keyword evidence="2" id="KW-1185">Reference proteome</keyword>
<dbReference type="EMBL" id="QREH01000001">
    <property type="protein sequence ID" value="REE04509.1"/>
    <property type="molecule type" value="Genomic_DNA"/>
</dbReference>
<proteinExistence type="predicted"/>
<name>A0A3D9LDK3_9MICC</name>
<comment type="caution">
    <text evidence="1">The sequence shown here is derived from an EMBL/GenBank/DDBJ whole genome shotgun (WGS) entry which is preliminary data.</text>
</comment>
<reference evidence="1 2" key="1">
    <citation type="submission" date="2018-07" db="EMBL/GenBank/DDBJ databases">
        <title>Sequencing the genomes of 1000 actinobacteria strains.</title>
        <authorList>
            <person name="Klenk H.-P."/>
        </authorList>
    </citation>
    <scope>NUCLEOTIDE SEQUENCE [LARGE SCALE GENOMIC DNA]</scope>
    <source>
        <strain evidence="1 2">DSM 14442</strain>
    </source>
</reference>
<accession>A0A3D9LDK3</accession>
<organism evidence="1 2">
    <name type="scientific">Citricoccus muralis</name>
    <dbReference type="NCBI Taxonomy" id="169134"/>
    <lineage>
        <taxon>Bacteria</taxon>
        <taxon>Bacillati</taxon>
        <taxon>Actinomycetota</taxon>
        <taxon>Actinomycetes</taxon>
        <taxon>Micrococcales</taxon>
        <taxon>Micrococcaceae</taxon>
        <taxon>Citricoccus</taxon>
    </lineage>
</organism>
<dbReference type="OrthoDB" id="3404294at2"/>
<dbReference type="Gene3D" id="3.40.50.1010">
    <property type="entry name" value="5'-nuclease"/>
    <property type="match status" value="1"/>
</dbReference>
<dbReference type="Proteomes" id="UP000256727">
    <property type="component" value="Unassembled WGS sequence"/>
</dbReference>